<dbReference type="RefSeq" id="WP_015162874.1">
    <property type="nucleotide sequence ID" value="NC_019697.1"/>
</dbReference>
<dbReference type="GO" id="GO:0016757">
    <property type="term" value="F:glycosyltransferase activity"/>
    <property type="evidence" value="ECO:0007669"/>
    <property type="project" value="InterPro"/>
</dbReference>
<dbReference type="STRING" id="1173020.Cha6605_5953"/>
<dbReference type="InterPro" id="IPR001296">
    <property type="entry name" value="Glyco_trans_1"/>
</dbReference>
<accession>K9URD7</accession>
<dbReference type="PANTHER" id="PTHR45947">
    <property type="entry name" value="SULFOQUINOVOSYL TRANSFERASE SQD2"/>
    <property type="match status" value="1"/>
</dbReference>
<gene>
    <name evidence="2" type="ORF">Cha6605_5953</name>
</gene>
<dbReference type="PANTHER" id="PTHR45947:SF3">
    <property type="entry name" value="SULFOQUINOVOSYL TRANSFERASE SQD2"/>
    <property type="match status" value="1"/>
</dbReference>
<dbReference type="EMBL" id="CP003600">
    <property type="protein sequence ID" value="AFY96799.1"/>
    <property type="molecule type" value="Genomic_DNA"/>
</dbReference>
<name>K9URD7_CHAP6</name>
<dbReference type="CDD" id="cd03825">
    <property type="entry name" value="GT4_WcaC-like"/>
    <property type="match status" value="1"/>
</dbReference>
<sequence length="418" mass="46747">MKVLHLSTFDLVGGAARAAYRTHQAMLGINIDSKLIVQHKQSSDPTVIAAEGKLFAKLRSAGDDSVLNFYQHRQHMFSPQWFPDALIKSVDRFTPDLINLNWVCNGFVAVETLTKFKQPLVWTLQDMWAFTGGCHYTGGCDRYTQACGNCPQLQSHREADLSRSVWQRKARMWKNLNLTVVAPSEWMAKCAQTSSLFSDVRVEVIPFGLDTNIFKPIDSSIARELLNLPQAKHLVLFGAIDATGDPRKGFHLLQQALNRLLETGWGDRIELVVFGSAKPDRPLDLGFPVHYLGKLQDDLSLQIAYAAADVMIAPSIEEAFGQTASESLACGTPVVVFANTGLADIVDCHQNGYVAQYCDTADLARGIAWVLEDSERHCRLRQAAREKAEREYAMQVQAHRYQALFHKILDRSKSNPTR</sequence>
<protein>
    <submittedName>
        <fullName evidence="2">Glycosyltransferase</fullName>
    </submittedName>
</protein>
<dbReference type="OrthoDB" id="9768685at2"/>
<feature type="domain" description="Glycosyl transferase family 1" evidence="1">
    <location>
        <begin position="245"/>
        <end position="386"/>
    </location>
</feature>
<dbReference type="Pfam" id="PF00534">
    <property type="entry name" value="Glycos_transf_1"/>
    <property type="match status" value="1"/>
</dbReference>
<evidence type="ECO:0000313" key="3">
    <source>
        <dbReference type="Proteomes" id="UP000010366"/>
    </source>
</evidence>
<dbReference type="InterPro" id="IPR050194">
    <property type="entry name" value="Glycosyltransferase_grp1"/>
</dbReference>
<dbReference type="SUPFAM" id="SSF53756">
    <property type="entry name" value="UDP-Glycosyltransferase/glycogen phosphorylase"/>
    <property type="match status" value="1"/>
</dbReference>
<evidence type="ECO:0000313" key="2">
    <source>
        <dbReference type="EMBL" id="AFY96799.1"/>
    </source>
</evidence>
<dbReference type="AlphaFoldDB" id="K9URD7"/>
<keyword evidence="2" id="KW-0808">Transferase</keyword>
<proteinExistence type="predicted"/>
<dbReference type="HOGENOM" id="CLU_009583_28_2_3"/>
<organism evidence="2 3">
    <name type="scientific">Chamaesiphon minutus (strain ATCC 27169 / PCC 6605)</name>
    <dbReference type="NCBI Taxonomy" id="1173020"/>
    <lineage>
        <taxon>Bacteria</taxon>
        <taxon>Bacillati</taxon>
        <taxon>Cyanobacteriota</taxon>
        <taxon>Cyanophyceae</taxon>
        <taxon>Gomontiellales</taxon>
        <taxon>Chamaesiphonaceae</taxon>
        <taxon>Chamaesiphon</taxon>
    </lineage>
</organism>
<dbReference type="Gene3D" id="3.40.50.2000">
    <property type="entry name" value="Glycogen Phosphorylase B"/>
    <property type="match status" value="2"/>
</dbReference>
<evidence type="ECO:0000259" key="1">
    <source>
        <dbReference type="Pfam" id="PF00534"/>
    </source>
</evidence>
<dbReference type="Proteomes" id="UP000010366">
    <property type="component" value="Chromosome"/>
</dbReference>
<keyword evidence="3" id="KW-1185">Reference proteome</keyword>
<dbReference type="eggNOG" id="COG0438">
    <property type="taxonomic scope" value="Bacteria"/>
</dbReference>
<dbReference type="KEGG" id="cmp:Cha6605_5953"/>
<reference evidence="2 3" key="1">
    <citation type="submission" date="2012-05" db="EMBL/GenBank/DDBJ databases">
        <title>Finished chromosome of genome of Chamaesiphon sp. PCC 6605.</title>
        <authorList>
            <consortium name="US DOE Joint Genome Institute"/>
            <person name="Gugger M."/>
            <person name="Coursin T."/>
            <person name="Rippka R."/>
            <person name="Tandeau De Marsac N."/>
            <person name="Huntemann M."/>
            <person name="Wei C.-L."/>
            <person name="Han J."/>
            <person name="Detter J.C."/>
            <person name="Han C."/>
            <person name="Tapia R."/>
            <person name="Chen A."/>
            <person name="Kyrpides N."/>
            <person name="Mavromatis K."/>
            <person name="Markowitz V."/>
            <person name="Szeto E."/>
            <person name="Ivanova N."/>
            <person name="Pagani I."/>
            <person name="Pati A."/>
            <person name="Goodwin L."/>
            <person name="Nordberg H.P."/>
            <person name="Cantor M.N."/>
            <person name="Hua S.X."/>
            <person name="Woyke T."/>
            <person name="Kerfeld C.A."/>
        </authorList>
    </citation>
    <scope>NUCLEOTIDE SEQUENCE [LARGE SCALE GENOMIC DNA]</scope>
    <source>
        <strain evidence="3">ATCC 27169 / PCC 6605</strain>
    </source>
</reference>